<feature type="signal peptide" evidence="1">
    <location>
        <begin position="1"/>
        <end position="20"/>
    </location>
</feature>
<sequence length="374" mass="37430">MRTNPVSLSAIVLAMGMAGAAMPGHAVEVSVRNLVTDDQAANPAQITDPGLVNAWGISYSSTSPFWVSSNGGGTSTLYRVDPATQATTKVALTVTIPGAGNVTGQVFNGGGASQFNGDNFLFVSEDGTVSGWRGSLGTTAETLATTAGILKGAAIASVGGNNYLYAADFGRGSIDVIRGNAGAAPLTGSFTDAALPSGYSPFNIQALGGSLFVTYAERVGSDTDETAGAGLGVVDRYDLQGNLIGRVATGGALNAPWGLAIAPSSFGALAGSLLVGNFGDGRISAYNLTTDSFMGQLDGSDGNPLSIDGLWGLSVGNDGGAGSSQSLYFTAGPSDESHGLFGVMQAVPEPGSLAMLVSGLLLLGRGLTRRAGRA</sequence>
<evidence type="ECO:0000313" key="3">
    <source>
        <dbReference type="Proteomes" id="UP001139353"/>
    </source>
</evidence>
<keyword evidence="3" id="KW-1185">Reference proteome</keyword>
<accession>A0A9X2C3W9</accession>
<dbReference type="NCBIfam" id="TIGR03118">
    <property type="entry name" value="PEPCTERM_chp_1"/>
    <property type="match status" value="1"/>
</dbReference>
<gene>
    <name evidence="2" type="ORF">LPC04_20990</name>
</gene>
<dbReference type="SUPFAM" id="SSF75011">
    <property type="entry name" value="3-carboxy-cis,cis-mucoante lactonizing enzyme"/>
    <property type="match status" value="1"/>
</dbReference>
<keyword evidence="1" id="KW-0732">Signal</keyword>
<dbReference type="RefSeq" id="WP_275684233.1">
    <property type="nucleotide sequence ID" value="NZ_JAJLJH010000007.1"/>
</dbReference>
<dbReference type="EMBL" id="JAJLJH010000007">
    <property type="protein sequence ID" value="MCK9688190.1"/>
    <property type="molecule type" value="Genomic_DNA"/>
</dbReference>
<evidence type="ECO:0000313" key="2">
    <source>
        <dbReference type="EMBL" id="MCK9688190.1"/>
    </source>
</evidence>
<name>A0A9X2C3W9_9BURK</name>
<dbReference type="Proteomes" id="UP001139353">
    <property type="component" value="Unassembled WGS sequence"/>
</dbReference>
<protein>
    <submittedName>
        <fullName evidence="2">TIGR03118 family protein</fullName>
    </submittedName>
</protein>
<proteinExistence type="predicted"/>
<evidence type="ECO:0000256" key="1">
    <source>
        <dbReference type="SAM" id="SignalP"/>
    </source>
</evidence>
<dbReference type="AlphaFoldDB" id="A0A9X2C3W9"/>
<feature type="chain" id="PRO_5040810034" evidence="1">
    <location>
        <begin position="21"/>
        <end position="374"/>
    </location>
</feature>
<organism evidence="2 3">
    <name type="scientific">Scleromatobacter humisilvae</name>
    <dbReference type="NCBI Taxonomy" id="2897159"/>
    <lineage>
        <taxon>Bacteria</taxon>
        <taxon>Pseudomonadati</taxon>
        <taxon>Pseudomonadota</taxon>
        <taxon>Betaproteobacteria</taxon>
        <taxon>Burkholderiales</taxon>
        <taxon>Sphaerotilaceae</taxon>
        <taxon>Scleromatobacter</taxon>
    </lineage>
</organism>
<comment type="caution">
    <text evidence="2">The sequence shown here is derived from an EMBL/GenBank/DDBJ whole genome shotgun (WGS) entry which is preliminary data.</text>
</comment>
<reference evidence="2" key="1">
    <citation type="submission" date="2021-11" db="EMBL/GenBank/DDBJ databases">
        <title>BS-T2-15 a new species belonging to the Comamonadaceae family isolated from the soil of a French oak forest.</title>
        <authorList>
            <person name="Mieszkin S."/>
            <person name="Alain K."/>
        </authorList>
    </citation>
    <scope>NUCLEOTIDE SEQUENCE</scope>
    <source>
        <strain evidence="2">BS-T2-15</strain>
    </source>
</reference>
<dbReference type="InterPro" id="IPR017549">
    <property type="entry name" value="APMV_L690"/>
</dbReference>